<protein>
    <recommendedName>
        <fullName evidence="8">Bifunctional chorismate mutase/prephenate dehydratase</fullName>
        <ecNumber evidence="7">4.2.1.51</ecNumber>
        <ecNumber evidence="6">5.4.99.5</ecNumber>
    </recommendedName>
    <alternativeName>
        <fullName evidence="17">Chorismate mutase-prephenate dehydratase</fullName>
    </alternativeName>
    <alternativeName>
        <fullName evidence="16">p-protein</fullName>
    </alternativeName>
</protein>
<dbReference type="InterPro" id="IPR045865">
    <property type="entry name" value="ACT-like_dom_sf"/>
</dbReference>
<comment type="catalytic activity">
    <reaction evidence="18">
        <text>prephenate + H(+) = 3-phenylpyruvate + CO2 + H2O</text>
        <dbReference type="Rhea" id="RHEA:21648"/>
        <dbReference type="ChEBI" id="CHEBI:15377"/>
        <dbReference type="ChEBI" id="CHEBI:15378"/>
        <dbReference type="ChEBI" id="CHEBI:16526"/>
        <dbReference type="ChEBI" id="CHEBI:18005"/>
        <dbReference type="ChEBI" id="CHEBI:29934"/>
        <dbReference type="EC" id="4.2.1.51"/>
    </reaction>
</comment>
<feature type="domain" description="Prephenate dehydratase" evidence="20">
    <location>
        <begin position="151"/>
        <end position="327"/>
    </location>
</feature>
<name>A0ABW4Z8A2_9BACT</name>
<feature type="domain" description="Chorismate mutase" evidence="19">
    <location>
        <begin position="60"/>
        <end position="151"/>
    </location>
</feature>
<dbReference type="InterPro" id="IPR036263">
    <property type="entry name" value="Chorismate_II_sf"/>
</dbReference>
<evidence type="ECO:0000256" key="5">
    <source>
        <dbReference type="ARBA" id="ARBA00004817"/>
    </source>
</evidence>
<evidence type="ECO:0000256" key="15">
    <source>
        <dbReference type="ARBA" id="ARBA00023268"/>
    </source>
</evidence>
<dbReference type="PANTHER" id="PTHR21022:SF19">
    <property type="entry name" value="PREPHENATE DEHYDRATASE-RELATED"/>
    <property type="match status" value="1"/>
</dbReference>
<dbReference type="PROSITE" id="PS51171">
    <property type="entry name" value="PREPHENATE_DEHYDR_3"/>
    <property type="match status" value="1"/>
</dbReference>
<comment type="subcellular location">
    <subcellularLocation>
        <location evidence="3">Cytoplasm</location>
    </subcellularLocation>
</comment>
<evidence type="ECO:0000256" key="13">
    <source>
        <dbReference type="ARBA" id="ARBA00023235"/>
    </source>
</evidence>
<evidence type="ECO:0000256" key="14">
    <source>
        <dbReference type="ARBA" id="ARBA00023239"/>
    </source>
</evidence>
<comment type="pathway">
    <text evidence="4">Amino-acid biosynthesis; L-phenylalanine biosynthesis; phenylpyruvate from prephenate: step 1/1.</text>
</comment>
<evidence type="ECO:0000256" key="18">
    <source>
        <dbReference type="ARBA" id="ARBA00047848"/>
    </source>
</evidence>
<evidence type="ECO:0000256" key="16">
    <source>
        <dbReference type="ARBA" id="ARBA00031175"/>
    </source>
</evidence>
<dbReference type="CDD" id="cd13630">
    <property type="entry name" value="PBP2_PDT_1"/>
    <property type="match status" value="1"/>
</dbReference>
<evidence type="ECO:0000259" key="19">
    <source>
        <dbReference type="PROSITE" id="PS51168"/>
    </source>
</evidence>
<dbReference type="Pfam" id="PF01842">
    <property type="entry name" value="ACT"/>
    <property type="match status" value="1"/>
</dbReference>
<dbReference type="Pfam" id="PF01817">
    <property type="entry name" value="CM_2"/>
    <property type="match status" value="1"/>
</dbReference>
<dbReference type="EC" id="4.2.1.51" evidence="7"/>
<dbReference type="Pfam" id="PF00800">
    <property type="entry name" value="PDT"/>
    <property type="match status" value="1"/>
</dbReference>
<organism evidence="22 23">
    <name type="scientific">Rubritalea tangerina</name>
    <dbReference type="NCBI Taxonomy" id="430798"/>
    <lineage>
        <taxon>Bacteria</taxon>
        <taxon>Pseudomonadati</taxon>
        <taxon>Verrucomicrobiota</taxon>
        <taxon>Verrucomicrobiia</taxon>
        <taxon>Verrucomicrobiales</taxon>
        <taxon>Rubritaleaceae</taxon>
        <taxon>Rubritalea</taxon>
    </lineage>
</organism>
<evidence type="ECO:0000259" key="20">
    <source>
        <dbReference type="PROSITE" id="PS51171"/>
    </source>
</evidence>
<dbReference type="InterPro" id="IPR036979">
    <property type="entry name" value="CM_dom_sf"/>
</dbReference>
<dbReference type="InterPro" id="IPR018528">
    <property type="entry name" value="Preph_deHydtase_CS"/>
</dbReference>
<comment type="catalytic activity">
    <reaction evidence="1">
        <text>chorismate = prephenate</text>
        <dbReference type="Rhea" id="RHEA:13897"/>
        <dbReference type="ChEBI" id="CHEBI:29748"/>
        <dbReference type="ChEBI" id="CHEBI:29934"/>
        <dbReference type="EC" id="5.4.99.5"/>
    </reaction>
</comment>
<evidence type="ECO:0000256" key="1">
    <source>
        <dbReference type="ARBA" id="ARBA00000824"/>
    </source>
</evidence>
<reference evidence="23" key="1">
    <citation type="journal article" date="2019" name="Int. J. Syst. Evol. Microbiol.">
        <title>The Global Catalogue of Microorganisms (GCM) 10K type strain sequencing project: providing services to taxonomists for standard genome sequencing and annotation.</title>
        <authorList>
            <consortium name="The Broad Institute Genomics Platform"/>
            <consortium name="The Broad Institute Genome Sequencing Center for Infectious Disease"/>
            <person name="Wu L."/>
            <person name="Ma J."/>
        </authorList>
    </citation>
    <scope>NUCLEOTIDE SEQUENCE [LARGE SCALE GENOMIC DNA]</scope>
    <source>
        <strain evidence="23">CCUG 57942</strain>
    </source>
</reference>
<evidence type="ECO:0000256" key="12">
    <source>
        <dbReference type="ARBA" id="ARBA00023222"/>
    </source>
</evidence>
<dbReference type="PROSITE" id="PS00857">
    <property type="entry name" value="PREPHENATE_DEHYDR_1"/>
    <property type="match status" value="1"/>
</dbReference>
<dbReference type="PROSITE" id="PS00858">
    <property type="entry name" value="PREPHENATE_DEHYDR_2"/>
    <property type="match status" value="1"/>
</dbReference>
<keyword evidence="9" id="KW-0963">Cytoplasm</keyword>
<evidence type="ECO:0000256" key="17">
    <source>
        <dbReference type="ARBA" id="ARBA00031520"/>
    </source>
</evidence>
<dbReference type="PIRSF" id="PIRSF001500">
    <property type="entry name" value="Chor_mut_pdt_Ppr"/>
    <property type="match status" value="1"/>
</dbReference>
<dbReference type="EC" id="5.4.99.5" evidence="6"/>
<proteinExistence type="predicted"/>
<evidence type="ECO:0000256" key="11">
    <source>
        <dbReference type="ARBA" id="ARBA00023141"/>
    </source>
</evidence>
<dbReference type="RefSeq" id="WP_377090355.1">
    <property type="nucleotide sequence ID" value="NZ_JBHSJL010000014.1"/>
</dbReference>
<evidence type="ECO:0000259" key="21">
    <source>
        <dbReference type="PROSITE" id="PS51671"/>
    </source>
</evidence>
<evidence type="ECO:0000313" key="23">
    <source>
        <dbReference type="Proteomes" id="UP001597389"/>
    </source>
</evidence>
<dbReference type="CDD" id="cd04905">
    <property type="entry name" value="ACT_CM-PDT"/>
    <property type="match status" value="1"/>
</dbReference>
<dbReference type="PROSITE" id="PS51168">
    <property type="entry name" value="CHORISMATE_MUT_2"/>
    <property type="match status" value="1"/>
</dbReference>
<comment type="function">
    <text evidence="2">Catalyzes the Claisen rearrangement of chorismate to prephenate and the decarboxylation/dehydration of prephenate to phenylpyruvate.</text>
</comment>
<dbReference type="SUPFAM" id="SSF53850">
    <property type="entry name" value="Periplasmic binding protein-like II"/>
    <property type="match status" value="1"/>
</dbReference>
<dbReference type="Gene3D" id="1.20.59.10">
    <property type="entry name" value="Chorismate mutase"/>
    <property type="match status" value="1"/>
</dbReference>
<dbReference type="PROSITE" id="PS51671">
    <property type="entry name" value="ACT"/>
    <property type="match status" value="1"/>
</dbReference>
<dbReference type="Proteomes" id="UP001597389">
    <property type="component" value="Unassembled WGS sequence"/>
</dbReference>
<dbReference type="InterPro" id="IPR001086">
    <property type="entry name" value="Preph_deHydtase"/>
</dbReference>
<evidence type="ECO:0000256" key="6">
    <source>
        <dbReference type="ARBA" id="ARBA00012404"/>
    </source>
</evidence>
<keyword evidence="12" id="KW-0584">Phenylalanine biosynthesis</keyword>
<feature type="domain" description="ACT" evidence="21">
    <location>
        <begin position="339"/>
        <end position="416"/>
    </location>
</feature>
<accession>A0ABW4Z8A2</accession>
<evidence type="ECO:0000256" key="9">
    <source>
        <dbReference type="ARBA" id="ARBA00022490"/>
    </source>
</evidence>
<dbReference type="NCBIfam" id="NF008865">
    <property type="entry name" value="PRK11898.1"/>
    <property type="match status" value="1"/>
</dbReference>
<keyword evidence="23" id="KW-1185">Reference proteome</keyword>
<comment type="caution">
    <text evidence="22">The sequence shown here is derived from an EMBL/GenBank/DDBJ whole genome shotgun (WGS) entry which is preliminary data.</text>
</comment>
<dbReference type="GO" id="GO:0004664">
    <property type="term" value="F:prephenate dehydratase activity"/>
    <property type="evidence" value="ECO:0007669"/>
    <property type="project" value="UniProtKB-EC"/>
</dbReference>
<dbReference type="PANTHER" id="PTHR21022">
    <property type="entry name" value="PREPHENATE DEHYDRATASE P PROTEIN"/>
    <property type="match status" value="1"/>
</dbReference>
<keyword evidence="11" id="KW-0057">Aromatic amino acid biosynthesis</keyword>
<dbReference type="InterPro" id="IPR002912">
    <property type="entry name" value="ACT_dom"/>
</dbReference>
<sequence>MPLDDIREKIDEIDFQLITILKERASAASDDLAHRSVDDATRAKLIGFSDGRLPEESIFYIYREIVGAGLALVDEAQLRRFVELLNERADCVHVVGEIKKKEGLQIYAPEREESLLRKLSSMSDGVIEEKSIRAIYREIMSAALALEDDLKIAYLGPEGTWTHQAAISKFGHSVTYLPQANFADVFDCVDRKEASYGVVPIENSTEGAVSHTLDLFVESPLKICAQILMRIENGLMASIDKSEIKTLYSHPQVFGQCRNWILENMPHADLVEVSSTTKAANIAKDKANEGAAAMGGPLAAEMYGLKMLESGVQDNSNNTTRFLVIGQKTCPPTGDDRTSLLFAIKDQPGSLVKALKTFEEQDINMSKIESRPSKQRVWEYYFYVDISAHAESDNVIRALENLQDHCSMIKILGSYQEIKHSNKTN</sequence>
<evidence type="ECO:0000256" key="10">
    <source>
        <dbReference type="ARBA" id="ARBA00022605"/>
    </source>
</evidence>
<keyword evidence="13" id="KW-0413">Isomerase</keyword>
<evidence type="ECO:0000256" key="8">
    <source>
        <dbReference type="ARBA" id="ARBA00014401"/>
    </source>
</evidence>
<keyword evidence="15" id="KW-0511">Multifunctional enzyme</keyword>
<evidence type="ECO:0000256" key="3">
    <source>
        <dbReference type="ARBA" id="ARBA00004496"/>
    </source>
</evidence>
<dbReference type="SUPFAM" id="SSF48600">
    <property type="entry name" value="Chorismate mutase II"/>
    <property type="match status" value="2"/>
</dbReference>
<dbReference type="Gene3D" id="3.30.70.260">
    <property type="match status" value="1"/>
</dbReference>
<keyword evidence="14 22" id="KW-0456">Lyase</keyword>
<dbReference type="SMART" id="SM00830">
    <property type="entry name" value="CM_2"/>
    <property type="match status" value="1"/>
</dbReference>
<dbReference type="SUPFAM" id="SSF55021">
    <property type="entry name" value="ACT-like"/>
    <property type="match status" value="1"/>
</dbReference>
<dbReference type="InterPro" id="IPR008242">
    <property type="entry name" value="Chor_mutase/pphenate_deHydtase"/>
</dbReference>
<evidence type="ECO:0000256" key="2">
    <source>
        <dbReference type="ARBA" id="ARBA00002364"/>
    </source>
</evidence>
<evidence type="ECO:0000313" key="22">
    <source>
        <dbReference type="EMBL" id="MFD2158194.1"/>
    </source>
</evidence>
<keyword evidence="10" id="KW-0028">Amino-acid biosynthesis</keyword>
<evidence type="ECO:0000256" key="7">
    <source>
        <dbReference type="ARBA" id="ARBA00013147"/>
    </source>
</evidence>
<dbReference type="InterPro" id="IPR002701">
    <property type="entry name" value="CM_II_prokaryot"/>
</dbReference>
<dbReference type="Gene3D" id="3.40.190.10">
    <property type="entry name" value="Periplasmic binding protein-like II"/>
    <property type="match status" value="2"/>
</dbReference>
<evidence type="ECO:0000256" key="4">
    <source>
        <dbReference type="ARBA" id="ARBA00004741"/>
    </source>
</evidence>
<dbReference type="EMBL" id="JBHUJB010000021">
    <property type="protein sequence ID" value="MFD2158194.1"/>
    <property type="molecule type" value="Genomic_DNA"/>
</dbReference>
<comment type="pathway">
    <text evidence="5">Metabolic intermediate biosynthesis; prephenate biosynthesis; prephenate from chorismate: step 1/1.</text>
</comment>
<gene>
    <name evidence="22" type="primary">pheA</name>
    <name evidence="22" type="ORF">ACFSW8_04730</name>
</gene>